<proteinExistence type="predicted"/>
<dbReference type="Proteomes" id="UP000318296">
    <property type="component" value="Unassembled WGS sequence"/>
</dbReference>
<protein>
    <submittedName>
        <fullName evidence="2">Uncharacterized protein</fullName>
    </submittedName>
</protein>
<dbReference type="AlphaFoldDB" id="A0A554LCV8"/>
<gene>
    <name evidence="2" type="ORF">CEN92_416</name>
</gene>
<sequence>MIMIDTKKLLRFTAGVTVISIIVFVFVLFRVDPFTSGISALVFFLVILFLALSGLLTFPGYYLRTIINKNKTPLANFNISLRQSILISTGMVGLLILKSTEGLAWWNGLLLIAALAFLEMFFRS</sequence>
<keyword evidence="1" id="KW-0472">Membrane</keyword>
<keyword evidence="1" id="KW-1133">Transmembrane helix</keyword>
<feature type="transmembrane region" description="Helical" evidence="1">
    <location>
        <begin position="12"/>
        <end position="31"/>
    </location>
</feature>
<comment type="caution">
    <text evidence="2">The sequence shown here is derived from an EMBL/GenBank/DDBJ whole genome shotgun (WGS) entry which is preliminary data.</text>
</comment>
<name>A0A554LCV8_9BACT</name>
<feature type="transmembrane region" description="Helical" evidence="1">
    <location>
        <begin position="79"/>
        <end position="97"/>
    </location>
</feature>
<keyword evidence="1" id="KW-0812">Transmembrane</keyword>
<evidence type="ECO:0000313" key="3">
    <source>
        <dbReference type="Proteomes" id="UP000318296"/>
    </source>
</evidence>
<evidence type="ECO:0000256" key="1">
    <source>
        <dbReference type="SAM" id="Phobius"/>
    </source>
</evidence>
<organism evidence="2 3">
    <name type="scientific">Candidatus Berkelbacteria bacterium Licking1014_96</name>
    <dbReference type="NCBI Taxonomy" id="2017149"/>
    <lineage>
        <taxon>Bacteria</taxon>
        <taxon>Candidatus Berkelbacteria</taxon>
    </lineage>
</organism>
<accession>A0A554LCV8</accession>
<evidence type="ECO:0000313" key="2">
    <source>
        <dbReference type="EMBL" id="TSC90722.1"/>
    </source>
</evidence>
<dbReference type="EMBL" id="VMGH01000066">
    <property type="protein sequence ID" value="TSC90722.1"/>
    <property type="molecule type" value="Genomic_DNA"/>
</dbReference>
<feature type="transmembrane region" description="Helical" evidence="1">
    <location>
        <begin position="103"/>
        <end position="122"/>
    </location>
</feature>
<reference evidence="2 3" key="1">
    <citation type="submission" date="2017-07" db="EMBL/GenBank/DDBJ databases">
        <title>Mechanisms for carbon and nitrogen cycling indicate functional differentiation within the Candidate Phyla Radiation.</title>
        <authorList>
            <person name="Danczak R.E."/>
            <person name="Johnston M.D."/>
            <person name="Kenah C."/>
            <person name="Slattery M."/>
            <person name="Wrighton K.C."/>
            <person name="Wilkins M.J."/>
        </authorList>
    </citation>
    <scope>NUCLEOTIDE SEQUENCE [LARGE SCALE GENOMIC DNA]</scope>
    <source>
        <strain evidence="2">Licking1014_96</strain>
    </source>
</reference>
<feature type="transmembrane region" description="Helical" evidence="1">
    <location>
        <begin position="37"/>
        <end position="58"/>
    </location>
</feature>